<evidence type="ECO:0000313" key="4">
    <source>
        <dbReference type="Proteomes" id="UP001642484"/>
    </source>
</evidence>
<feature type="signal peptide" evidence="2">
    <location>
        <begin position="1"/>
        <end position="27"/>
    </location>
</feature>
<name>A0ABP0MCZ1_9DINO</name>
<feature type="compositionally biased region" description="Basic and acidic residues" evidence="1">
    <location>
        <begin position="70"/>
        <end position="83"/>
    </location>
</feature>
<gene>
    <name evidence="3" type="ORF">CCMP2556_LOCUS25161</name>
</gene>
<dbReference type="EMBL" id="CAXAMN010016780">
    <property type="protein sequence ID" value="CAK9049028.1"/>
    <property type="molecule type" value="Genomic_DNA"/>
</dbReference>
<protein>
    <submittedName>
        <fullName evidence="3">Uncharacterized protein</fullName>
    </submittedName>
</protein>
<keyword evidence="4" id="KW-1185">Reference proteome</keyword>
<organism evidence="3 4">
    <name type="scientific">Durusdinium trenchii</name>
    <dbReference type="NCBI Taxonomy" id="1381693"/>
    <lineage>
        <taxon>Eukaryota</taxon>
        <taxon>Sar</taxon>
        <taxon>Alveolata</taxon>
        <taxon>Dinophyceae</taxon>
        <taxon>Suessiales</taxon>
        <taxon>Symbiodiniaceae</taxon>
        <taxon>Durusdinium</taxon>
    </lineage>
</organism>
<dbReference type="Proteomes" id="UP001642484">
    <property type="component" value="Unassembled WGS sequence"/>
</dbReference>
<evidence type="ECO:0000256" key="2">
    <source>
        <dbReference type="SAM" id="SignalP"/>
    </source>
</evidence>
<proteinExistence type="predicted"/>
<keyword evidence="2" id="KW-0732">Signal</keyword>
<sequence length="419" mass="46400">MECHHWQIWRWLFWALEVQNGFRMCFALADERATVPRGAAADLLRAVAQAERFEAALLDCRKALQVCEASPREGTEQPSEPKRSSQLTPTTVDAPEWPENYGDLLRFPFGIADMKTLKEVARELWSPIGSAADLPEEVSEHGFRPFPGMRCTSEMVGLHPVGGVGTRWSAQLWSEAQSWCLQNAPCTGIMLYVGGNTMNCNAWCQDLIDWDQPPTAQPTSRLNPEPLVTPTPAPLAMPETMEISDAAKSGDGTTQNVGIKVNATFQCAECRQKFDSEKASSEGADAWLDLDDLKSDNTLPLVTDLGLNLGLGPQGLNGTSGSCSFIADFGVLDLPLLGPMRSRAGLRCSPLYPRGALELGFRKADALRMLEILRLRAHTHTRIICIYYLTHGTLTHIQYMFIDIQTCFFVQGISWFFQG</sequence>
<evidence type="ECO:0000313" key="3">
    <source>
        <dbReference type="EMBL" id="CAK9049028.1"/>
    </source>
</evidence>
<reference evidence="3 4" key="1">
    <citation type="submission" date="2024-02" db="EMBL/GenBank/DDBJ databases">
        <authorList>
            <person name="Chen Y."/>
            <person name="Shah S."/>
            <person name="Dougan E. K."/>
            <person name="Thang M."/>
            <person name="Chan C."/>
        </authorList>
    </citation>
    <scope>NUCLEOTIDE SEQUENCE [LARGE SCALE GENOMIC DNA]</scope>
</reference>
<evidence type="ECO:0000256" key="1">
    <source>
        <dbReference type="SAM" id="MobiDB-lite"/>
    </source>
</evidence>
<feature type="region of interest" description="Disordered" evidence="1">
    <location>
        <begin position="70"/>
        <end position="96"/>
    </location>
</feature>
<comment type="caution">
    <text evidence="3">The sequence shown here is derived from an EMBL/GenBank/DDBJ whole genome shotgun (WGS) entry which is preliminary data.</text>
</comment>
<accession>A0ABP0MCZ1</accession>
<feature type="chain" id="PRO_5046374304" evidence="2">
    <location>
        <begin position="28"/>
        <end position="419"/>
    </location>
</feature>